<evidence type="ECO:0000313" key="1">
    <source>
        <dbReference type="EMBL" id="MDX8045658.1"/>
    </source>
</evidence>
<sequence length="276" mass="31392">MAHSDDKEKDIIDKDLYEEIDPEEMYELVQEERRKLREEEQQEKAPQKKKSWLPKWLIWLIALAMFIQVIAILPQTFSIPAMEFIQTSARLLQDDTVDQYRDAVVVIEGEDNKGTGFNISEEGYIITNYHVIEDQPTITVAFREDGLFHGKVVETYPDIDLAIIDIEAEDVPYLTLSDATEDQSGEHVLFIGNPLRLNGIANEGDIIGMHQLASWELPVYMLNAPVYRGNSGSPVINEQGEVIAVVFATQKNETYGRIGLAVPIEYMQEKPSSLFD</sequence>
<evidence type="ECO:0000313" key="2">
    <source>
        <dbReference type="Proteomes" id="UP001277972"/>
    </source>
</evidence>
<keyword evidence="1" id="KW-0378">Hydrolase</keyword>
<accession>A0ACC6M3W4</accession>
<protein>
    <submittedName>
        <fullName evidence="1">Serine protease</fullName>
    </submittedName>
</protein>
<dbReference type="EMBL" id="JAWZSR010000003">
    <property type="protein sequence ID" value="MDX8045658.1"/>
    <property type="molecule type" value="Genomic_DNA"/>
</dbReference>
<keyword evidence="1" id="KW-0645">Protease</keyword>
<dbReference type="Proteomes" id="UP001277972">
    <property type="component" value="Unassembled WGS sequence"/>
</dbReference>
<keyword evidence="2" id="KW-1185">Reference proteome</keyword>
<organism evidence="1 2">
    <name type="scientific">Gracilibacillus pellucidus</name>
    <dbReference type="NCBI Taxonomy" id="3095368"/>
    <lineage>
        <taxon>Bacteria</taxon>
        <taxon>Bacillati</taxon>
        <taxon>Bacillota</taxon>
        <taxon>Bacilli</taxon>
        <taxon>Bacillales</taxon>
        <taxon>Bacillaceae</taxon>
        <taxon>Gracilibacillus</taxon>
    </lineage>
</organism>
<comment type="caution">
    <text evidence="1">The sequence shown here is derived from an EMBL/GenBank/DDBJ whole genome shotgun (WGS) entry which is preliminary data.</text>
</comment>
<reference evidence="1" key="1">
    <citation type="submission" date="2023-11" db="EMBL/GenBank/DDBJ databases">
        <title>Gracilibacillus pellucida a moderately halophilic bacterium isolated from saline soil in Xinjiang province.</title>
        <authorList>
            <person name="Zhang Z."/>
            <person name="Tan F."/>
            <person name="Wang Y."/>
            <person name="Xia M."/>
        </authorList>
    </citation>
    <scope>NUCLEOTIDE SEQUENCE</scope>
    <source>
        <strain evidence="1">S3-1-1</strain>
    </source>
</reference>
<proteinExistence type="predicted"/>
<name>A0ACC6M3W4_9BACI</name>
<gene>
    <name evidence="1" type="ORF">SH601_06615</name>
</gene>